<reference evidence="6" key="1">
    <citation type="submission" date="2013-04" db="EMBL/GenBank/DDBJ databases">
        <title>An insight into the transcriptome of the digestive tract of the blood sucking bug, Rhodnius prolixus.</title>
        <authorList>
            <person name="Ribeiro J.M.C."/>
            <person name="Genta F.A."/>
            <person name="Sorgine M.H.F."/>
            <person name="Paiva-Silva G.O."/>
            <person name="Majerowicz D."/>
            <person name="Medeiros M."/>
            <person name="Koerich L."/>
            <person name="Terra W.R."/>
            <person name="Ferreira C."/>
            <person name="Pimentel A.C."/>
            <person name="Bisch P.M."/>
            <person name="Diniz M.M.P."/>
            <person name="Nascimento R."/>
            <person name="Salmon D."/>
            <person name="Silber A.M."/>
            <person name="Alves M."/>
            <person name="Oliveira M.F."/>
            <person name="Gondim K.C."/>
            <person name="Silva Neto M.A.C."/>
            <person name="Atella G.C."/>
            <person name="Araujo H."/>
            <person name="Dias F.S."/>
            <person name="Polycarpo C.R."/>
            <person name="Fampa P."/>
            <person name="Melo A.C."/>
            <person name="Tanaka A.S."/>
            <person name="Balczun C."/>
            <person name="Oliveira J.H.M."/>
            <person name="Goncalves R."/>
            <person name="Lazoski C."/>
            <person name="Pereira M.A."/>
            <person name="Rivera-Pomar R."/>
            <person name="Diambra L."/>
            <person name="Schaub G.A."/>
            <person name="Garcia E.S."/>
            <person name="Azambuja P."/>
            <person name="Braz G.R.C."/>
            <person name="Oliveira P.L."/>
        </authorList>
    </citation>
    <scope>NUCLEOTIDE SEQUENCE</scope>
</reference>
<sequence length="317" mass="34975">MFRIGSYYDLLYLLQLMYLVLCANQKPDEARTYYGKELASSDVPFIVGVTVEDLLCTGTIVLEDTVISAAQCFKSHQPEAVKVYAGANQITETGLYYEVKSIHIHPEYKPAPTFSVGEFDVAILKLKRKIPSDQGSPINVSVDDWGDDEATKKCRTAGFGMHKSATVNEKNVGKLHGSIVKVSRHPDSCSCAVMTNVQKKSVICLDSRSGDRLCYGDYGGAPLVCDRKLVGIAHGQVGCPNFSVPFGDIMMCGSDNLVDVFLWVRPMLMFLADHLPNIEIPQSLKNNGDKNIPAAFLLFTTILYQILVYSLFTKIPL</sequence>
<dbReference type="AlphaFoldDB" id="R4FLF0"/>
<name>R4FLF0_RHOPR</name>
<dbReference type="VEuPathDB" id="VectorBase:RPRC010285"/>
<dbReference type="InterPro" id="IPR043504">
    <property type="entry name" value="Peptidase_S1_PA_chymotrypsin"/>
</dbReference>
<dbReference type="HOGENOM" id="CLU_878027_0_0_1"/>
<dbReference type="GO" id="GO:0004252">
    <property type="term" value="F:serine-type endopeptidase activity"/>
    <property type="evidence" value="ECO:0007669"/>
    <property type="project" value="InterPro"/>
</dbReference>
<evidence type="ECO:0000256" key="1">
    <source>
        <dbReference type="ARBA" id="ARBA00023157"/>
    </source>
</evidence>
<dbReference type="EnsemblMetazoa" id="RPRC010285-RA">
    <property type="protein sequence ID" value="RPRC010285-PA"/>
    <property type="gene ID" value="RPRC010285"/>
</dbReference>
<keyword evidence="4" id="KW-0732">Signal</keyword>
<dbReference type="Proteomes" id="UP000015103">
    <property type="component" value="Unassembled WGS sequence"/>
</dbReference>
<keyword evidence="8" id="KW-1185">Reference proteome</keyword>
<keyword evidence="6" id="KW-0378">Hydrolase</keyword>
<evidence type="ECO:0000256" key="3">
    <source>
        <dbReference type="SAM" id="Phobius"/>
    </source>
</evidence>
<dbReference type="PANTHER" id="PTHR24256">
    <property type="entry name" value="TRYPTASE-RELATED"/>
    <property type="match status" value="1"/>
</dbReference>
<protein>
    <submittedName>
        <fullName evidence="6 7">Putative trypsin-like serine protease</fullName>
    </submittedName>
</protein>
<dbReference type="GO" id="GO:0006508">
    <property type="term" value="P:proteolysis"/>
    <property type="evidence" value="ECO:0007669"/>
    <property type="project" value="UniProtKB-KW"/>
</dbReference>
<feature type="transmembrane region" description="Helical" evidence="3">
    <location>
        <begin position="292"/>
        <end position="312"/>
    </location>
</feature>
<evidence type="ECO:0000259" key="5">
    <source>
        <dbReference type="PROSITE" id="PS50240"/>
    </source>
</evidence>
<feature type="domain" description="Peptidase S1" evidence="5">
    <location>
        <begin position="32"/>
        <end position="269"/>
    </location>
</feature>
<feature type="signal peptide" evidence="4">
    <location>
        <begin position="1"/>
        <end position="22"/>
    </location>
</feature>
<evidence type="ECO:0000256" key="4">
    <source>
        <dbReference type="SAM" id="SignalP"/>
    </source>
</evidence>
<proteinExistence type="evidence at transcript level"/>
<evidence type="ECO:0000313" key="6">
    <source>
        <dbReference type="EMBL" id="JAA75376.1"/>
    </source>
</evidence>
<dbReference type="STRING" id="13249.R4FLF0"/>
<keyword evidence="3" id="KW-0472">Membrane</keyword>
<dbReference type="PROSITE" id="PS50240">
    <property type="entry name" value="TRYPSIN_DOM"/>
    <property type="match status" value="1"/>
</dbReference>
<dbReference type="OMA" id="QHLYLAT"/>
<evidence type="ECO:0000313" key="7">
    <source>
        <dbReference type="EnsemblMetazoa" id="RPRC010285-PA"/>
    </source>
</evidence>
<dbReference type="GeneID" id="141448900"/>
<keyword evidence="1" id="KW-1015">Disulfide bond</keyword>
<dbReference type="EMBL" id="GAHY01002134">
    <property type="protein sequence ID" value="JAA75376.1"/>
    <property type="molecule type" value="mRNA"/>
</dbReference>
<dbReference type="InterPro" id="IPR009003">
    <property type="entry name" value="Peptidase_S1_PA"/>
</dbReference>
<organism evidence="6">
    <name type="scientific">Rhodnius prolixus</name>
    <name type="common">Triatomid bug</name>
    <dbReference type="NCBI Taxonomy" id="13249"/>
    <lineage>
        <taxon>Eukaryota</taxon>
        <taxon>Metazoa</taxon>
        <taxon>Ecdysozoa</taxon>
        <taxon>Arthropoda</taxon>
        <taxon>Hexapoda</taxon>
        <taxon>Insecta</taxon>
        <taxon>Pterygota</taxon>
        <taxon>Neoptera</taxon>
        <taxon>Paraneoptera</taxon>
        <taxon>Hemiptera</taxon>
        <taxon>Heteroptera</taxon>
        <taxon>Panheteroptera</taxon>
        <taxon>Cimicomorpha</taxon>
        <taxon>Reduviidae</taxon>
        <taxon>Triatominae</taxon>
        <taxon>Rhodnius</taxon>
    </lineage>
</organism>
<reference evidence="7" key="3">
    <citation type="submission" date="2015-05" db="UniProtKB">
        <authorList>
            <consortium name="EnsemblMetazoa"/>
        </authorList>
    </citation>
    <scope>IDENTIFICATION</scope>
</reference>
<keyword evidence="3" id="KW-1133">Transmembrane helix</keyword>
<evidence type="ECO:0000313" key="8">
    <source>
        <dbReference type="Proteomes" id="UP000015103"/>
    </source>
</evidence>
<dbReference type="InterPro" id="IPR051487">
    <property type="entry name" value="Ser/Thr_Proteases_Immune/Dev"/>
</dbReference>
<dbReference type="RefSeq" id="XP_073973860.1">
    <property type="nucleotide sequence ID" value="XM_074117759.1"/>
</dbReference>
<reference evidence="8" key="2">
    <citation type="submission" date="2015-04" db="EMBL/GenBank/DDBJ databases">
        <authorList>
            <person name="Wilson R.K."/>
            <person name="Warren W."/>
            <person name="Dotson E."/>
            <person name="Oliveira P.L."/>
        </authorList>
    </citation>
    <scope>NUCLEOTIDE SEQUENCE</scope>
</reference>
<feature type="chain" id="PRO_5014108712" evidence="4">
    <location>
        <begin position="23"/>
        <end position="317"/>
    </location>
</feature>
<evidence type="ECO:0000256" key="2">
    <source>
        <dbReference type="ARBA" id="ARBA00024195"/>
    </source>
</evidence>
<dbReference type="SMART" id="SM00020">
    <property type="entry name" value="Tryp_SPc"/>
    <property type="match status" value="1"/>
</dbReference>
<dbReference type="InParanoid" id="R4FLF0"/>
<dbReference type="eggNOG" id="KOG3627">
    <property type="taxonomic scope" value="Eukaryota"/>
</dbReference>
<comment type="similarity">
    <text evidence="2">Belongs to the peptidase S1 family. CLIP subfamily.</text>
</comment>
<dbReference type="InterPro" id="IPR001254">
    <property type="entry name" value="Trypsin_dom"/>
</dbReference>
<dbReference type="EMBL" id="ACPB03000290">
    <property type="status" value="NOT_ANNOTATED_CDS"/>
    <property type="molecule type" value="Genomic_DNA"/>
</dbReference>
<keyword evidence="6" id="KW-0645">Protease</keyword>
<dbReference type="Gene3D" id="2.40.10.10">
    <property type="entry name" value="Trypsin-like serine proteases"/>
    <property type="match status" value="1"/>
</dbReference>
<accession>R4FLF0</accession>
<keyword evidence="3" id="KW-0812">Transmembrane</keyword>
<dbReference type="SUPFAM" id="SSF50494">
    <property type="entry name" value="Trypsin-like serine proteases"/>
    <property type="match status" value="1"/>
</dbReference>
<dbReference type="Pfam" id="PF00089">
    <property type="entry name" value="Trypsin"/>
    <property type="match status" value="1"/>
</dbReference>